<organism evidence="3 4">
    <name type="scientific">Cellulomonas wangleii</name>
    <dbReference type="NCBI Taxonomy" id="2816956"/>
    <lineage>
        <taxon>Bacteria</taxon>
        <taxon>Bacillati</taxon>
        <taxon>Actinomycetota</taxon>
        <taxon>Actinomycetes</taxon>
        <taxon>Micrococcales</taxon>
        <taxon>Cellulomonadaceae</taxon>
        <taxon>Cellulomonas</taxon>
    </lineage>
</organism>
<sequence length="1240" mass="125963">MTDTLSPADPITTAAVPVTTPVTAVVVTRGRTRYLATTLRAVATQSRRPLRVLVVDVAPADERVGPVLDEAFAAVPGPAPRLSTVRAPQARTFGEAVQAGLDALAEALGERPTTWLWLLHDDSAPAPEALARLVRTVSNAPSVAVAGCKQRTWTDPERLLEVGVRTTRSGRRMTDVEPGELDQGQHDGRTDVLGVGIAGALVRRDVWDALGGTDPALDRFGDGLDLSRRARLAGHRVVVVPTAVVRHAQASYHGLRPTRGTESDTAPGEVDLDGDGEPDSADPTRSFAARRRSLLHQRLASAPLPLVPLVAAMTLAVAVLRSLGQVAAKHPQLAVAELRVAILVLLRPGPVVRARRRARASRVLPRRTLRPLQATWRDVWQQARDRRLARLEERRLVRAPSELELRELALLATRRRVTLAVVAVVLGLLSAAAVGRLLSPVAAGAPLVGDALARTTTGPGDLWAAATSGWVAAGVGAPGPADPLLVVLAVLAVLLGGAPTAGVAVLVLGAVVLSGLGAWAAAGAATRSVVVRAWAAFVWASAPALLLAVGDGRVGAVVAHTALPWVALGLARAVGVQRVDQVLSGISTARREVDEPDADVAADERAAEAARRVLGADVAPVGVRASVAAEHGTTGAEHGLAGAEHGTGGAEHGTAGAEHAEVDVVTPVRGVGVVPAPRAPGSGAVPVARPATAAGSTGSAAPPADEAAVVATFVGAPDPTGSVAAAAGAALALAVAVAAAPVLLVPAVLLVVVVAATVPRARVRVLGVLVPTLVLLAPFLVEVGTRGAAGVRLLLAEPGPATPVEPAAAWSRALGVPADPAVLVPAGLPDVLAVAWPYLTGAVLVLLAAGALLRGRPVARGVRVCWAVAAVGVAAGAAVAVLPAAAGADAVGPAWTGATVSLTTLGLLGAAVLGSDRLTARLARQSFGWRQPLVAVTTVVAVVAVACGTLGWAWTARTGDAVALRASGEPVVPVVGQQAGRSTASSRVLALTARGDGSVDFSLLRSDGDQHVDHAAAVTTRALTGSLRAPVVAAPDDAAAEVAALAARLVQGAAGDVAHDVGALGVADVLVPAVTQDDAQSRAARARLVGVLDATAGLERVTHDSSATLWRVRPAQGEVVTSWARLLGAGQDVTDPAAGAVAVPAEGRAIGTTVPGGDGRRVLVLAERADPGWHAWLDGRELPAVDAGWRQAFELGSDGGVLEVRYVSPQRAPWVAALGLTTLVTVLLALPLRRRRGVRT</sequence>
<feature type="transmembrane region" description="Helical" evidence="2">
    <location>
        <begin position="894"/>
        <end position="913"/>
    </location>
</feature>
<feature type="transmembrane region" description="Helical" evidence="2">
    <location>
        <begin position="835"/>
        <end position="853"/>
    </location>
</feature>
<keyword evidence="2" id="KW-0472">Membrane</keyword>
<keyword evidence="3" id="KW-0808">Transferase</keyword>
<name>A0ABX8D2R6_9CELL</name>
<dbReference type="Proteomes" id="UP000677804">
    <property type="component" value="Chromosome"/>
</dbReference>
<evidence type="ECO:0000256" key="1">
    <source>
        <dbReference type="SAM" id="MobiDB-lite"/>
    </source>
</evidence>
<dbReference type="PANTHER" id="PTHR43685">
    <property type="entry name" value="GLYCOSYLTRANSFERASE"/>
    <property type="match status" value="1"/>
</dbReference>
<feature type="compositionally biased region" description="Acidic residues" evidence="1">
    <location>
        <begin position="270"/>
        <end position="280"/>
    </location>
</feature>
<dbReference type="InterPro" id="IPR050834">
    <property type="entry name" value="Glycosyltransf_2"/>
</dbReference>
<keyword evidence="4" id="KW-1185">Reference proteome</keyword>
<feature type="transmembrane region" description="Helical" evidence="2">
    <location>
        <begin position="763"/>
        <end position="781"/>
    </location>
</feature>
<feature type="transmembrane region" description="Helical" evidence="2">
    <location>
        <begin position="417"/>
        <end position="438"/>
    </location>
</feature>
<reference evidence="3 4" key="1">
    <citation type="submission" date="2021-05" db="EMBL/GenBank/DDBJ databases">
        <title>Novel species in genus Cellulomonas.</title>
        <authorList>
            <person name="Zhang G."/>
        </authorList>
    </citation>
    <scope>NUCLEOTIDE SEQUENCE [LARGE SCALE GENOMIC DNA]</scope>
    <source>
        <strain evidence="4">zg-ZUI222</strain>
    </source>
</reference>
<feature type="transmembrane region" description="Helical" evidence="2">
    <location>
        <begin position="484"/>
        <end position="517"/>
    </location>
</feature>
<evidence type="ECO:0000256" key="2">
    <source>
        <dbReference type="SAM" id="Phobius"/>
    </source>
</evidence>
<feature type="transmembrane region" description="Helical" evidence="2">
    <location>
        <begin position="933"/>
        <end position="954"/>
    </location>
</feature>
<accession>A0ABX8D2R6</accession>
<evidence type="ECO:0000313" key="3">
    <source>
        <dbReference type="EMBL" id="QVI61195.1"/>
    </source>
</evidence>
<proteinExistence type="predicted"/>
<dbReference type="EMBL" id="CP074405">
    <property type="protein sequence ID" value="QVI61195.1"/>
    <property type="molecule type" value="Genomic_DNA"/>
</dbReference>
<feature type="region of interest" description="Disordered" evidence="1">
    <location>
        <begin position="251"/>
        <end position="285"/>
    </location>
</feature>
<dbReference type="EC" id="2.4.-.-" evidence="3"/>
<dbReference type="GO" id="GO:0016757">
    <property type="term" value="F:glycosyltransferase activity"/>
    <property type="evidence" value="ECO:0007669"/>
    <property type="project" value="UniProtKB-KW"/>
</dbReference>
<dbReference type="PANTHER" id="PTHR43685:SF3">
    <property type="entry name" value="SLR2126 PROTEIN"/>
    <property type="match status" value="1"/>
</dbReference>
<dbReference type="Pfam" id="PF13641">
    <property type="entry name" value="Glyco_tranf_2_3"/>
    <property type="match status" value="1"/>
</dbReference>
<dbReference type="SUPFAM" id="SSF53448">
    <property type="entry name" value="Nucleotide-diphospho-sugar transferases"/>
    <property type="match status" value="1"/>
</dbReference>
<gene>
    <name evidence="3" type="ORF">KG103_11875</name>
</gene>
<feature type="transmembrane region" description="Helical" evidence="2">
    <location>
        <begin position="299"/>
        <end position="320"/>
    </location>
</feature>
<keyword evidence="3" id="KW-0328">Glycosyltransferase</keyword>
<feature type="transmembrane region" description="Helical" evidence="2">
    <location>
        <begin position="723"/>
        <end position="756"/>
    </location>
</feature>
<dbReference type="RefSeq" id="WP_207340956.1">
    <property type="nucleotide sequence ID" value="NZ_CP074405.1"/>
</dbReference>
<keyword evidence="2" id="KW-1133">Transmembrane helix</keyword>
<feature type="transmembrane region" description="Helical" evidence="2">
    <location>
        <begin position="1212"/>
        <end position="1232"/>
    </location>
</feature>
<dbReference type="Gene3D" id="3.90.550.10">
    <property type="entry name" value="Spore Coat Polysaccharide Biosynthesis Protein SpsA, Chain A"/>
    <property type="match status" value="1"/>
</dbReference>
<feature type="transmembrane region" description="Helical" evidence="2">
    <location>
        <begin position="865"/>
        <end position="888"/>
    </location>
</feature>
<evidence type="ECO:0000313" key="4">
    <source>
        <dbReference type="Proteomes" id="UP000677804"/>
    </source>
</evidence>
<keyword evidence="2" id="KW-0812">Transmembrane</keyword>
<feature type="transmembrane region" description="Helical" evidence="2">
    <location>
        <begin position="529"/>
        <end position="549"/>
    </location>
</feature>
<protein>
    <submittedName>
        <fullName evidence="3">Glycosyltransferase</fullName>
        <ecNumber evidence="3">2.4.-.-</ecNumber>
    </submittedName>
</protein>
<dbReference type="InterPro" id="IPR029044">
    <property type="entry name" value="Nucleotide-diphossugar_trans"/>
</dbReference>